<dbReference type="PANTHER" id="PTHR22939">
    <property type="entry name" value="SERINE PROTEASE FAMILY S1C HTRA-RELATED"/>
    <property type="match status" value="1"/>
</dbReference>
<evidence type="ECO:0000256" key="10">
    <source>
        <dbReference type="ARBA" id="ARBA00022801"/>
    </source>
</evidence>
<feature type="signal peptide" evidence="15">
    <location>
        <begin position="1"/>
        <end position="21"/>
    </location>
</feature>
<dbReference type="InterPro" id="IPR001478">
    <property type="entry name" value="PDZ"/>
</dbReference>
<protein>
    <recommendedName>
        <fullName evidence="5">Probable periplasmic serine endoprotease DegP-like</fullName>
        <ecNumber evidence="4">3.4.21.107</ecNumber>
    </recommendedName>
    <alternativeName>
        <fullName evidence="13">Protease Do</fullName>
    </alternativeName>
</protein>
<organism evidence="17 18">
    <name type="scientific">Silvimonas iriomotensis</name>
    <dbReference type="NCBI Taxonomy" id="449662"/>
    <lineage>
        <taxon>Bacteria</taxon>
        <taxon>Pseudomonadati</taxon>
        <taxon>Pseudomonadota</taxon>
        <taxon>Betaproteobacteria</taxon>
        <taxon>Neisseriales</taxon>
        <taxon>Chitinibacteraceae</taxon>
        <taxon>Silvimonas</taxon>
    </lineage>
</organism>
<keyword evidence="10" id="KW-0378">Hydrolase</keyword>
<sequence>MQIKTLFVSGLFALSSVAASAAVTGLPDFTQLVEKEGKAVVNVSTTATLRDSGDESGLDEDTLNLLRRFGFPVPPSAGQQQPRERTAQSLGSGFVIDANGYVLTNAHVVAQADSIKVTLTDKKEYKATVVGSDTRTDIALLKIEATNLPKVDLGNSDVLKPGQWVVAIGSPFGFENTVTAGIVSATGRRLLDENQTPFIQTDVAINPGNSGGPLFNMDGQVVGINSQIYSRSGGFMGLSFSIPINEAMKVVAELKAHGKVTRGRIGVAVQSVNDDLARSFGLTKAQGALVSAVDKDGPAGKAGVKPGDIVLKFNGQPVEDSGDLPRLVTSSKPGSTATMQIWRDKATRDITLTVATLDEQDEAAPGKPGKPGSKKNDDAASSRRFGLSLVELSPRQLKQLGIKYGVGVQGASGPAMRAGLQQGDVLIGIAGAELTSFAQLKQALDALKPGETLALRVMRQDGSLFLTIKAPEKTDKDK</sequence>
<dbReference type="CDD" id="cd06779">
    <property type="entry name" value="cpPDZ_Deg_HtrA-like"/>
    <property type="match status" value="1"/>
</dbReference>
<dbReference type="EC" id="3.4.21.107" evidence="4"/>
<evidence type="ECO:0000313" key="18">
    <source>
        <dbReference type="Proteomes" id="UP000637267"/>
    </source>
</evidence>
<evidence type="ECO:0000313" key="17">
    <source>
        <dbReference type="EMBL" id="GGP19834.1"/>
    </source>
</evidence>
<dbReference type="SMART" id="SM00228">
    <property type="entry name" value="PDZ"/>
    <property type="match status" value="2"/>
</dbReference>
<evidence type="ECO:0000256" key="2">
    <source>
        <dbReference type="ARBA" id="ARBA00004418"/>
    </source>
</evidence>
<evidence type="ECO:0000256" key="8">
    <source>
        <dbReference type="ARBA" id="ARBA00022737"/>
    </source>
</evidence>
<evidence type="ECO:0000256" key="14">
    <source>
        <dbReference type="SAM" id="MobiDB-lite"/>
    </source>
</evidence>
<dbReference type="NCBIfam" id="TIGR02037">
    <property type="entry name" value="degP_htrA_DO"/>
    <property type="match status" value="1"/>
</dbReference>
<dbReference type="PRINTS" id="PR00834">
    <property type="entry name" value="PROTEASES2C"/>
</dbReference>
<evidence type="ECO:0000256" key="7">
    <source>
        <dbReference type="ARBA" id="ARBA00022729"/>
    </source>
</evidence>
<evidence type="ECO:0000256" key="15">
    <source>
        <dbReference type="SAM" id="SignalP"/>
    </source>
</evidence>
<dbReference type="Proteomes" id="UP000637267">
    <property type="component" value="Unassembled WGS sequence"/>
</dbReference>
<evidence type="ECO:0000256" key="4">
    <source>
        <dbReference type="ARBA" id="ARBA00013035"/>
    </source>
</evidence>
<dbReference type="InterPro" id="IPR036034">
    <property type="entry name" value="PDZ_sf"/>
</dbReference>
<dbReference type="InterPro" id="IPR011782">
    <property type="entry name" value="Pept_S1C_Do"/>
</dbReference>
<keyword evidence="12" id="KW-0346">Stress response</keyword>
<dbReference type="Gene3D" id="2.30.42.10">
    <property type="match status" value="2"/>
</dbReference>
<evidence type="ECO:0000256" key="11">
    <source>
        <dbReference type="ARBA" id="ARBA00022825"/>
    </source>
</evidence>
<dbReference type="PROSITE" id="PS50106">
    <property type="entry name" value="PDZ"/>
    <property type="match status" value="1"/>
</dbReference>
<keyword evidence="18" id="KW-1185">Reference proteome</keyword>
<evidence type="ECO:0000256" key="5">
    <source>
        <dbReference type="ARBA" id="ARBA00013958"/>
    </source>
</evidence>
<evidence type="ECO:0000256" key="9">
    <source>
        <dbReference type="ARBA" id="ARBA00022764"/>
    </source>
</evidence>
<feature type="domain" description="PDZ" evidence="16">
    <location>
        <begin position="259"/>
        <end position="320"/>
    </location>
</feature>
<keyword evidence="8" id="KW-0677">Repeat</keyword>
<comment type="similarity">
    <text evidence="3">Belongs to the peptidase S1C family.</text>
</comment>
<dbReference type="SUPFAM" id="SSF50156">
    <property type="entry name" value="PDZ domain-like"/>
    <property type="match status" value="2"/>
</dbReference>
<feature type="chain" id="PRO_5047125610" description="Probable periplasmic serine endoprotease DegP-like" evidence="15">
    <location>
        <begin position="22"/>
        <end position="478"/>
    </location>
</feature>
<dbReference type="Pfam" id="PF13180">
    <property type="entry name" value="PDZ_2"/>
    <property type="match status" value="2"/>
</dbReference>
<proteinExistence type="inferred from homology"/>
<evidence type="ECO:0000256" key="12">
    <source>
        <dbReference type="ARBA" id="ARBA00023016"/>
    </source>
</evidence>
<dbReference type="InterPro" id="IPR009003">
    <property type="entry name" value="Peptidase_S1_PA"/>
</dbReference>
<evidence type="ECO:0000256" key="3">
    <source>
        <dbReference type="ARBA" id="ARBA00010541"/>
    </source>
</evidence>
<feature type="region of interest" description="Disordered" evidence="14">
    <location>
        <begin position="357"/>
        <end position="381"/>
    </location>
</feature>
<comment type="catalytic activity">
    <reaction evidence="1">
        <text>Acts on substrates that are at least partially unfolded. The cleavage site P1 residue is normally between a pair of hydrophobic residues, such as Val-|-Val.</text>
        <dbReference type="EC" id="3.4.21.107"/>
    </reaction>
</comment>
<keyword evidence="6" id="KW-0645">Protease</keyword>
<dbReference type="Gene3D" id="2.40.10.120">
    <property type="match status" value="1"/>
</dbReference>
<keyword evidence="9" id="KW-0574">Periplasm</keyword>
<evidence type="ECO:0000259" key="16">
    <source>
        <dbReference type="PROSITE" id="PS50106"/>
    </source>
</evidence>
<evidence type="ECO:0000256" key="13">
    <source>
        <dbReference type="ARBA" id="ARBA00032850"/>
    </source>
</evidence>
<comment type="caution">
    <text evidence="17">The sequence shown here is derived from an EMBL/GenBank/DDBJ whole genome shotgun (WGS) entry which is preliminary data.</text>
</comment>
<evidence type="ECO:0000256" key="1">
    <source>
        <dbReference type="ARBA" id="ARBA00001772"/>
    </source>
</evidence>
<dbReference type="PANTHER" id="PTHR22939:SF130">
    <property type="entry name" value="PERIPLASMIC SERINE ENDOPROTEASE DEGP-LIKE-RELATED"/>
    <property type="match status" value="1"/>
</dbReference>
<reference evidence="18" key="1">
    <citation type="journal article" date="2019" name="Int. J. Syst. Evol. Microbiol.">
        <title>The Global Catalogue of Microorganisms (GCM) 10K type strain sequencing project: providing services to taxonomists for standard genome sequencing and annotation.</title>
        <authorList>
            <consortium name="The Broad Institute Genomics Platform"/>
            <consortium name="The Broad Institute Genome Sequencing Center for Infectious Disease"/>
            <person name="Wu L."/>
            <person name="Ma J."/>
        </authorList>
    </citation>
    <scope>NUCLEOTIDE SEQUENCE [LARGE SCALE GENOMIC DNA]</scope>
    <source>
        <strain evidence="18">CGMCC 1.8859</strain>
    </source>
</reference>
<accession>A0ABQ2P786</accession>
<keyword evidence="11" id="KW-0720">Serine protease</keyword>
<name>A0ABQ2P786_9NEIS</name>
<dbReference type="Pfam" id="PF13365">
    <property type="entry name" value="Trypsin_2"/>
    <property type="match status" value="1"/>
</dbReference>
<dbReference type="InterPro" id="IPR001940">
    <property type="entry name" value="Peptidase_S1C"/>
</dbReference>
<evidence type="ECO:0000256" key="6">
    <source>
        <dbReference type="ARBA" id="ARBA00022670"/>
    </source>
</evidence>
<keyword evidence="7 15" id="KW-0732">Signal</keyword>
<dbReference type="CDD" id="cd10839">
    <property type="entry name" value="cpPDZ1_DegP-like"/>
    <property type="match status" value="1"/>
</dbReference>
<dbReference type="SUPFAM" id="SSF50494">
    <property type="entry name" value="Trypsin-like serine proteases"/>
    <property type="match status" value="1"/>
</dbReference>
<comment type="subcellular location">
    <subcellularLocation>
        <location evidence="2">Periplasm</location>
    </subcellularLocation>
</comment>
<dbReference type="EMBL" id="BMLX01000001">
    <property type="protein sequence ID" value="GGP19834.1"/>
    <property type="molecule type" value="Genomic_DNA"/>
</dbReference>
<gene>
    <name evidence="17" type="ORF">GCM10010970_12580</name>
</gene>